<dbReference type="Proteomes" id="UP000664317">
    <property type="component" value="Unassembled WGS sequence"/>
</dbReference>
<feature type="domain" description="Enoyl reductase (ER)" evidence="1">
    <location>
        <begin position="10"/>
        <end position="323"/>
    </location>
</feature>
<dbReference type="Pfam" id="PF13602">
    <property type="entry name" value="ADH_zinc_N_2"/>
    <property type="match status" value="1"/>
</dbReference>
<sequence length="326" mass="36330">MKAIVFKRYGEPEVLHVAEIKKPAPKNNEVLIRIFATSVTAEDPKMRGFNHPPLLKLPVGLMFGFKKPKNPVLGIEFSGTIEAIGKEVKKYKIGDEVFGYTGLSFGAYAEYKCMPENGLMHYKPENLTFEESACMVNGPLSALAYMKKKGNIKQGDKVLIYGASGSVGTAAVQLAKYFGAHVTGVCSTKNIELVSSIGADIVIDYTCQDFTQTEEKYDLLFDTVGKTSMKECLKLLRPKGRYLLTEFGFSHILASIFTSLFKSKKVMVVSSNFYWKNEDLELFIEIAEKGFFKPVIDKTFPLERIIEAHKYVELGHKAGNVAISIK</sequence>
<dbReference type="SMART" id="SM00829">
    <property type="entry name" value="PKS_ER"/>
    <property type="match status" value="1"/>
</dbReference>
<dbReference type="Gene3D" id="3.40.50.720">
    <property type="entry name" value="NAD(P)-binding Rossmann-like Domain"/>
    <property type="match status" value="1"/>
</dbReference>
<dbReference type="InterPro" id="IPR036291">
    <property type="entry name" value="NAD(P)-bd_dom_sf"/>
</dbReference>
<organism evidence="2 3">
    <name type="scientific">Algoriphagus oliviformis</name>
    <dbReference type="NCBI Taxonomy" id="2811231"/>
    <lineage>
        <taxon>Bacteria</taxon>
        <taxon>Pseudomonadati</taxon>
        <taxon>Bacteroidota</taxon>
        <taxon>Cytophagia</taxon>
        <taxon>Cytophagales</taxon>
        <taxon>Cyclobacteriaceae</taxon>
        <taxon>Algoriphagus</taxon>
    </lineage>
</organism>
<name>A0ABS3C9H8_9BACT</name>
<dbReference type="Gene3D" id="3.90.180.10">
    <property type="entry name" value="Medium-chain alcohol dehydrogenases, catalytic domain"/>
    <property type="match status" value="1"/>
</dbReference>
<evidence type="ECO:0000313" key="3">
    <source>
        <dbReference type="Proteomes" id="UP000664317"/>
    </source>
</evidence>
<evidence type="ECO:0000313" key="2">
    <source>
        <dbReference type="EMBL" id="MBN7813708.1"/>
    </source>
</evidence>
<dbReference type="PANTHER" id="PTHR44013:SF1">
    <property type="entry name" value="ZINC-TYPE ALCOHOL DEHYDROGENASE-LIKE PROTEIN C16A3.02C"/>
    <property type="match status" value="1"/>
</dbReference>
<accession>A0ABS3C9H8</accession>
<gene>
    <name evidence="2" type="ORF">J0A68_22315</name>
</gene>
<evidence type="ECO:0000259" key="1">
    <source>
        <dbReference type="SMART" id="SM00829"/>
    </source>
</evidence>
<dbReference type="SUPFAM" id="SSF51735">
    <property type="entry name" value="NAD(P)-binding Rossmann-fold domains"/>
    <property type="match status" value="1"/>
</dbReference>
<keyword evidence="3" id="KW-1185">Reference proteome</keyword>
<dbReference type="CDD" id="cd08267">
    <property type="entry name" value="MDR1"/>
    <property type="match status" value="1"/>
</dbReference>
<comment type="caution">
    <text evidence="2">The sequence shown here is derived from an EMBL/GenBank/DDBJ whole genome shotgun (WGS) entry which is preliminary data.</text>
</comment>
<dbReference type="EMBL" id="JAFKCT010000020">
    <property type="protein sequence ID" value="MBN7813708.1"/>
    <property type="molecule type" value="Genomic_DNA"/>
</dbReference>
<dbReference type="SUPFAM" id="SSF50129">
    <property type="entry name" value="GroES-like"/>
    <property type="match status" value="1"/>
</dbReference>
<dbReference type="PANTHER" id="PTHR44013">
    <property type="entry name" value="ZINC-TYPE ALCOHOL DEHYDROGENASE-LIKE PROTEIN C16A3.02C"/>
    <property type="match status" value="1"/>
</dbReference>
<protein>
    <submittedName>
        <fullName evidence="2">NAD(P)-dependent alcohol dehydrogenase</fullName>
    </submittedName>
</protein>
<dbReference type="RefSeq" id="WP_206580480.1">
    <property type="nucleotide sequence ID" value="NZ_JAFKCT010000020.1"/>
</dbReference>
<dbReference type="InterPro" id="IPR052733">
    <property type="entry name" value="Chloroplast_QOR"/>
</dbReference>
<dbReference type="InterPro" id="IPR013154">
    <property type="entry name" value="ADH-like_N"/>
</dbReference>
<dbReference type="Pfam" id="PF08240">
    <property type="entry name" value="ADH_N"/>
    <property type="match status" value="1"/>
</dbReference>
<dbReference type="InterPro" id="IPR020843">
    <property type="entry name" value="ER"/>
</dbReference>
<proteinExistence type="predicted"/>
<dbReference type="InterPro" id="IPR011032">
    <property type="entry name" value="GroES-like_sf"/>
</dbReference>
<reference evidence="2 3" key="1">
    <citation type="submission" date="2021-03" db="EMBL/GenBank/DDBJ databases">
        <title>novel species isolated from a fishpond in China.</title>
        <authorList>
            <person name="Lu H."/>
            <person name="Cai Z."/>
        </authorList>
    </citation>
    <scope>NUCLEOTIDE SEQUENCE [LARGE SCALE GENOMIC DNA]</scope>
    <source>
        <strain evidence="2 3">H41</strain>
    </source>
</reference>